<protein>
    <submittedName>
        <fullName evidence="4">AIG2-like family protein</fullName>
    </submittedName>
</protein>
<proteinExistence type="predicted"/>
<gene>
    <name evidence="4" type="ORF">Pan265_18250</name>
</gene>
<keyword evidence="1" id="KW-0456">Lyase</keyword>
<dbReference type="InterPro" id="IPR036568">
    <property type="entry name" value="GGCT-like_sf"/>
</dbReference>
<accession>A0A518BYD2</accession>
<dbReference type="AlphaFoldDB" id="A0A518BYD2"/>
<organism evidence="4 5">
    <name type="scientific">Mucisphaera calidilacus</name>
    <dbReference type="NCBI Taxonomy" id="2527982"/>
    <lineage>
        <taxon>Bacteria</taxon>
        <taxon>Pseudomonadati</taxon>
        <taxon>Planctomycetota</taxon>
        <taxon>Phycisphaerae</taxon>
        <taxon>Phycisphaerales</taxon>
        <taxon>Phycisphaeraceae</taxon>
        <taxon>Mucisphaera</taxon>
    </lineage>
</organism>
<feature type="binding site" evidence="3">
    <location>
        <position position="121"/>
    </location>
    <ligand>
        <name>substrate</name>
    </ligand>
</feature>
<evidence type="ECO:0000256" key="1">
    <source>
        <dbReference type="ARBA" id="ARBA00023239"/>
    </source>
</evidence>
<dbReference type="RefSeq" id="WP_145446157.1">
    <property type="nucleotide sequence ID" value="NZ_CP036280.1"/>
</dbReference>
<evidence type="ECO:0000256" key="3">
    <source>
        <dbReference type="PIRSR" id="PIRSR617939-2"/>
    </source>
</evidence>
<dbReference type="InterPro" id="IPR013024">
    <property type="entry name" value="GGCT-like"/>
</dbReference>
<feature type="active site" description="Proton acceptor" evidence="2">
    <location>
        <position position="78"/>
    </location>
</feature>
<dbReference type="Proteomes" id="UP000320386">
    <property type="component" value="Chromosome"/>
</dbReference>
<evidence type="ECO:0000313" key="4">
    <source>
        <dbReference type="EMBL" id="QDU71966.1"/>
    </source>
</evidence>
<dbReference type="SUPFAM" id="SSF110857">
    <property type="entry name" value="Gamma-glutamyl cyclotransferase-like"/>
    <property type="match status" value="1"/>
</dbReference>
<feature type="binding site" evidence="3">
    <location>
        <begin position="3"/>
        <end position="8"/>
    </location>
    <ligand>
        <name>substrate</name>
    </ligand>
</feature>
<reference evidence="4 5" key="1">
    <citation type="submission" date="2019-02" db="EMBL/GenBank/DDBJ databases">
        <title>Deep-cultivation of Planctomycetes and their phenomic and genomic characterization uncovers novel biology.</title>
        <authorList>
            <person name="Wiegand S."/>
            <person name="Jogler M."/>
            <person name="Boedeker C."/>
            <person name="Pinto D."/>
            <person name="Vollmers J."/>
            <person name="Rivas-Marin E."/>
            <person name="Kohn T."/>
            <person name="Peeters S.H."/>
            <person name="Heuer A."/>
            <person name="Rast P."/>
            <person name="Oberbeckmann S."/>
            <person name="Bunk B."/>
            <person name="Jeske O."/>
            <person name="Meyerdierks A."/>
            <person name="Storesund J.E."/>
            <person name="Kallscheuer N."/>
            <person name="Luecker S."/>
            <person name="Lage O.M."/>
            <person name="Pohl T."/>
            <person name="Merkel B.J."/>
            <person name="Hornburger P."/>
            <person name="Mueller R.-W."/>
            <person name="Bruemmer F."/>
            <person name="Labrenz M."/>
            <person name="Spormann A.M."/>
            <person name="Op den Camp H."/>
            <person name="Overmann J."/>
            <person name="Amann R."/>
            <person name="Jetten M.S.M."/>
            <person name="Mascher T."/>
            <person name="Medema M.H."/>
            <person name="Devos D.P."/>
            <person name="Kaster A.-K."/>
            <person name="Ovreas L."/>
            <person name="Rohde M."/>
            <person name="Galperin M.Y."/>
            <person name="Jogler C."/>
        </authorList>
    </citation>
    <scope>NUCLEOTIDE SEQUENCE [LARGE SCALE GENOMIC DNA]</scope>
    <source>
        <strain evidence="4 5">Pan265</strain>
    </source>
</reference>
<dbReference type="Gene3D" id="3.10.490.10">
    <property type="entry name" value="Gamma-glutamyl cyclotransferase-like"/>
    <property type="match status" value="1"/>
</dbReference>
<name>A0A518BYD2_9BACT</name>
<dbReference type="PANTHER" id="PTHR12935:SF0">
    <property type="entry name" value="GAMMA-GLUTAMYLCYCLOTRANSFERASE"/>
    <property type="match status" value="1"/>
</dbReference>
<dbReference type="EMBL" id="CP036280">
    <property type="protein sequence ID" value="QDU71966.1"/>
    <property type="molecule type" value="Genomic_DNA"/>
</dbReference>
<sequence>MLYFAYGSNLDPQQMDDRCPGFHVHARGCVRDYELTFPRFCEGWAGGVASIAPAEGRDVWGVLYELTQDHLDALDGYESIDEGHYWRDVIGVELDTEQTLEAITYFAHPEAGGPMPPSRQYLDAILRGARYHRLPERYVALLERTPIVPPKSV</sequence>
<dbReference type="OrthoDB" id="158990at2"/>
<keyword evidence="5" id="KW-1185">Reference proteome</keyword>
<evidence type="ECO:0000313" key="5">
    <source>
        <dbReference type="Proteomes" id="UP000320386"/>
    </source>
</evidence>
<dbReference type="CDD" id="cd06661">
    <property type="entry name" value="GGCT_like"/>
    <property type="match status" value="1"/>
</dbReference>
<dbReference type="PANTHER" id="PTHR12935">
    <property type="entry name" value="GAMMA-GLUTAMYLCYCLOTRANSFERASE"/>
    <property type="match status" value="1"/>
</dbReference>
<dbReference type="GO" id="GO:0003839">
    <property type="term" value="F:gamma-glutamylcyclotransferase activity"/>
    <property type="evidence" value="ECO:0007669"/>
    <property type="project" value="InterPro"/>
</dbReference>
<dbReference type="Pfam" id="PF13772">
    <property type="entry name" value="AIG2_2"/>
    <property type="match status" value="1"/>
</dbReference>
<evidence type="ECO:0000256" key="2">
    <source>
        <dbReference type="PIRSR" id="PIRSR617939-1"/>
    </source>
</evidence>
<dbReference type="KEGG" id="mcad:Pan265_18250"/>
<dbReference type="InterPro" id="IPR017939">
    <property type="entry name" value="G-Glutamylcylcotransferase"/>
</dbReference>